<dbReference type="OrthoDB" id="9785438at2"/>
<evidence type="ECO:0000313" key="2">
    <source>
        <dbReference type="Proteomes" id="UP000184609"/>
    </source>
</evidence>
<dbReference type="GO" id="GO:0015035">
    <property type="term" value="F:protein-disulfide reductase activity"/>
    <property type="evidence" value="ECO:0007669"/>
    <property type="project" value="InterPro"/>
</dbReference>
<dbReference type="AlphaFoldDB" id="A0A1M7ZEX5"/>
<gene>
    <name evidence="1" type="ORF">SAMN04488108_2739</name>
</gene>
<dbReference type="EMBL" id="FRXN01000003">
    <property type="protein sequence ID" value="SHO63418.1"/>
    <property type="molecule type" value="Genomic_DNA"/>
</dbReference>
<dbReference type="Pfam" id="PF04134">
    <property type="entry name" value="DCC1-like"/>
    <property type="match status" value="1"/>
</dbReference>
<sequence length="144" mass="16549">MSQPKSIVFFDGVCNLCNSSVDFMIKRDKNDRFLVGALQDETSKEILSQFDVKEDYLDSIVLLENGKIFYKSTAALKIAKQLSGFWPALYPLVFFPQSLRDAVYDWIGKNRYKWFGKQNTCRLPSPEEQAKFLSPSNSPFKEIA</sequence>
<protein>
    <submittedName>
        <fullName evidence="1">Predicted thiol-disulfide oxidoreductase YuxK, DCC family</fullName>
    </submittedName>
</protein>
<accession>A0A1M7ZEX5</accession>
<name>A0A1M7ZEX5_9BACT</name>
<dbReference type="InterPro" id="IPR052927">
    <property type="entry name" value="DCC_oxidoreductase"/>
</dbReference>
<dbReference type="RefSeq" id="WP_073572348.1">
    <property type="nucleotide sequence ID" value="NZ_FRXN01000003.1"/>
</dbReference>
<reference evidence="2" key="1">
    <citation type="submission" date="2016-12" db="EMBL/GenBank/DDBJ databases">
        <authorList>
            <person name="Varghese N."/>
            <person name="Submissions S."/>
        </authorList>
    </citation>
    <scope>NUCLEOTIDE SEQUENCE [LARGE SCALE GENOMIC DNA]</scope>
    <source>
        <strain evidence="2">DSM 25035</strain>
    </source>
</reference>
<organism evidence="1 2">
    <name type="scientific">Algoriphagus zhangzhouensis</name>
    <dbReference type="NCBI Taxonomy" id="1073327"/>
    <lineage>
        <taxon>Bacteria</taxon>
        <taxon>Pseudomonadati</taxon>
        <taxon>Bacteroidota</taxon>
        <taxon>Cytophagia</taxon>
        <taxon>Cytophagales</taxon>
        <taxon>Cyclobacteriaceae</taxon>
        <taxon>Algoriphagus</taxon>
    </lineage>
</organism>
<dbReference type="Proteomes" id="UP000184609">
    <property type="component" value="Unassembled WGS sequence"/>
</dbReference>
<dbReference type="PANTHER" id="PTHR33639">
    <property type="entry name" value="THIOL-DISULFIDE OXIDOREDUCTASE DCC"/>
    <property type="match status" value="1"/>
</dbReference>
<keyword evidence="2" id="KW-1185">Reference proteome</keyword>
<dbReference type="STRING" id="1073327.SAMN04488108_2739"/>
<dbReference type="InterPro" id="IPR007263">
    <property type="entry name" value="DCC1-like"/>
</dbReference>
<evidence type="ECO:0000313" key="1">
    <source>
        <dbReference type="EMBL" id="SHO63418.1"/>
    </source>
</evidence>
<dbReference type="PANTHER" id="PTHR33639:SF2">
    <property type="entry name" value="DUF393 DOMAIN-CONTAINING PROTEIN"/>
    <property type="match status" value="1"/>
</dbReference>
<proteinExistence type="predicted"/>